<evidence type="ECO:0000313" key="3">
    <source>
        <dbReference type="EMBL" id="URE13533.1"/>
    </source>
</evidence>
<evidence type="ECO:0000256" key="1">
    <source>
        <dbReference type="SAM" id="Coils"/>
    </source>
</evidence>
<dbReference type="AlphaFoldDB" id="A0A9E7GLU3"/>
<keyword evidence="4" id="KW-1185">Reference proteome</keyword>
<dbReference type="EMBL" id="CP097508">
    <property type="protein sequence ID" value="URE13533.1"/>
    <property type="molecule type" value="Genomic_DNA"/>
</dbReference>
<feature type="coiled-coil region" evidence="1">
    <location>
        <begin position="83"/>
        <end position="110"/>
    </location>
</feature>
<reference evidence="3" key="1">
    <citation type="submission" date="2022-05" db="EMBL/GenBank/DDBJ databases">
        <title>The Musa troglodytarum L. genome provides insights into the mechanism of non-climacteric behaviour and enrichment of carotenoids.</title>
        <authorList>
            <person name="Wang J."/>
        </authorList>
    </citation>
    <scope>NUCLEOTIDE SEQUENCE</scope>
    <source>
        <tissue evidence="3">Leaf</tissue>
    </source>
</reference>
<feature type="compositionally biased region" description="Basic and acidic residues" evidence="2">
    <location>
        <begin position="63"/>
        <end position="80"/>
    </location>
</feature>
<protein>
    <submittedName>
        <fullName evidence="3">Uncharacterized protein</fullName>
    </submittedName>
</protein>
<dbReference type="Proteomes" id="UP001055439">
    <property type="component" value="Chromosome 6"/>
</dbReference>
<gene>
    <name evidence="3" type="ORF">MUK42_34662</name>
</gene>
<feature type="region of interest" description="Disordered" evidence="2">
    <location>
        <begin position="41"/>
        <end position="80"/>
    </location>
</feature>
<evidence type="ECO:0000256" key="2">
    <source>
        <dbReference type="SAM" id="MobiDB-lite"/>
    </source>
</evidence>
<sequence>MLASLLDKLVLRGEGFIASAKKEEIEVFSVPINCASLGMADQADVNGRVEEPEKKDKKKKKDKEKSADSKEKTQDPAKLRMKLEKLDAKIDDLKAKKEEIIKQLFELEGAANN</sequence>
<name>A0A9E7GLU3_9LILI</name>
<evidence type="ECO:0000313" key="4">
    <source>
        <dbReference type="Proteomes" id="UP001055439"/>
    </source>
</evidence>
<keyword evidence="1" id="KW-0175">Coiled coil</keyword>
<accession>A0A9E7GLU3</accession>
<proteinExistence type="predicted"/>
<organism evidence="3 4">
    <name type="scientific">Musa troglodytarum</name>
    <name type="common">fe'i banana</name>
    <dbReference type="NCBI Taxonomy" id="320322"/>
    <lineage>
        <taxon>Eukaryota</taxon>
        <taxon>Viridiplantae</taxon>
        <taxon>Streptophyta</taxon>
        <taxon>Embryophyta</taxon>
        <taxon>Tracheophyta</taxon>
        <taxon>Spermatophyta</taxon>
        <taxon>Magnoliopsida</taxon>
        <taxon>Liliopsida</taxon>
        <taxon>Zingiberales</taxon>
        <taxon>Musaceae</taxon>
        <taxon>Musa</taxon>
    </lineage>
</organism>